<name>A0ABD2P759_9CUCU</name>
<keyword evidence="2" id="KW-1185">Reference proteome</keyword>
<feature type="non-terminal residue" evidence="1">
    <location>
        <position position="1"/>
    </location>
</feature>
<organism evidence="1 2">
    <name type="scientific">Cryptolaemus montrouzieri</name>
    <dbReference type="NCBI Taxonomy" id="559131"/>
    <lineage>
        <taxon>Eukaryota</taxon>
        <taxon>Metazoa</taxon>
        <taxon>Ecdysozoa</taxon>
        <taxon>Arthropoda</taxon>
        <taxon>Hexapoda</taxon>
        <taxon>Insecta</taxon>
        <taxon>Pterygota</taxon>
        <taxon>Neoptera</taxon>
        <taxon>Endopterygota</taxon>
        <taxon>Coleoptera</taxon>
        <taxon>Polyphaga</taxon>
        <taxon>Cucujiformia</taxon>
        <taxon>Coccinelloidea</taxon>
        <taxon>Coccinellidae</taxon>
        <taxon>Scymninae</taxon>
        <taxon>Scymnini</taxon>
        <taxon>Cryptolaemus</taxon>
    </lineage>
</organism>
<accession>A0ABD2P759</accession>
<gene>
    <name evidence="1" type="ORF">HHI36_001073</name>
</gene>
<comment type="caution">
    <text evidence="1">The sequence shown here is derived from an EMBL/GenBank/DDBJ whole genome shotgun (WGS) entry which is preliminary data.</text>
</comment>
<dbReference type="Proteomes" id="UP001516400">
    <property type="component" value="Unassembled WGS sequence"/>
</dbReference>
<evidence type="ECO:0000313" key="1">
    <source>
        <dbReference type="EMBL" id="KAL3286572.1"/>
    </source>
</evidence>
<sequence length="96" mass="10666">HWFTNNISNKLILKDYTFTKKSGIHGGVALLVASGDIVFEAMRGVEELSIESHLEMCAVKLPRYEIQIIGAYGPPSGNMQCFLSQMDYSLTCHQTA</sequence>
<proteinExistence type="predicted"/>
<evidence type="ECO:0000313" key="2">
    <source>
        <dbReference type="Proteomes" id="UP001516400"/>
    </source>
</evidence>
<reference evidence="1 2" key="1">
    <citation type="journal article" date="2021" name="BMC Biol.">
        <title>Horizontally acquired antibacterial genes associated with adaptive radiation of ladybird beetles.</title>
        <authorList>
            <person name="Li H.S."/>
            <person name="Tang X.F."/>
            <person name="Huang Y.H."/>
            <person name="Xu Z.Y."/>
            <person name="Chen M.L."/>
            <person name="Du X.Y."/>
            <person name="Qiu B.Y."/>
            <person name="Chen P.T."/>
            <person name="Zhang W."/>
            <person name="Slipinski A."/>
            <person name="Escalona H.E."/>
            <person name="Waterhouse R.M."/>
            <person name="Zwick A."/>
            <person name="Pang H."/>
        </authorList>
    </citation>
    <scope>NUCLEOTIDE SEQUENCE [LARGE SCALE GENOMIC DNA]</scope>
    <source>
        <strain evidence="1">SYSU2018</strain>
    </source>
</reference>
<dbReference type="EMBL" id="JABFTP020000185">
    <property type="protein sequence ID" value="KAL3286572.1"/>
    <property type="molecule type" value="Genomic_DNA"/>
</dbReference>
<dbReference type="AlphaFoldDB" id="A0ABD2P759"/>
<protein>
    <submittedName>
        <fullName evidence="1">Uncharacterized protein</fullName>
    </submittedName>
</protein>